<name>A0A0F3KYN8_9GAMM</name>
<keyword evidence="2" id="KW-1185">Reference proteome</keyword>
<comment type="caution">
    <text evidence="1">The sequence shown here is derived from an EMBL/GenBank/DDBJ whole genome shotgun (WGS) entry which is preliminary data.</text>
</comment>
<gene>
    <name evidence="1" type="ORF">VI08_04560</name>
</gene>
<proteinExistence type="predicted"/>
<dbReference type="OrthoDB" id="8481305at2"/>
<dbReference type="AlphaFoldDB" id="A0A0F3KYN8"/>
<dbReference type="EMBL" id="JZRB01000008">
    <property type="protein sequence ID" value="KJV36400.1"/>
    <property type="molecule type" value="Genomic_DNA"/>
</dbReference>
<accession>A0A0F3KYN8</accession>
<dbReference type="RefSeq" id="WP_045828374.1">
    <property type="nucleotide sequence ID" value="NZ_JZRB01000008.1"/>
</dbReference>
<organism evidence="1 2">
    <name type="scientific">Luteibacter yeojuensis</name>
    <dbReference type="NCBI Taxonomy" id="345309"/>
    <lineage>
        <taxon>Bacteria</taxon>
        <taxon>Pseudomonadati</taxon>
        <taxon>Pseudomonadota</taxon>
        <taxon>Gammaproteobacteria</taxon>
        <taxon>Lysobacterales</taxon>
        <taxon>Rhodanobacteraceae</taxon>
        <taxon>Luteibacter</taxon>
    </lineage>
</organism>
<dbReference type="PATRIC" id="fig|345309.4.peg.3990"/>
<evidence type="ECO:0000313" key="1">
    <source>
        <dbReference type="EMBL" id="KJV36400.1"/>
    </source>
</evidence>
<sequence>MTWAEVNLLEALSAYIAMGRVRTTRDVEGFFSALQSAFPFGGNRIAWEEVPGASIISAPAGLDPSEAFVHFVRNTLAGEDIGGELVAIGDNQVNFAILGRFDDLLEVMPLITGFPQHTYVFPFPSLDWCANLTFEDVMCFGRAPAR</sequence>
<reference evidence="1 2" key="1">
    <citation type="submission" date="2015-03" db="EMBL/GenBank/DDBJ databases">
        <title>Draft genome sequence of Luteibacter yeojuensis strain SU11.</title>
        <authorList>
            <person name="Sulaiman J."/>
            <person name="Priya K."/>
            <person name="Chan K.-G."/>
        </authorList>
    </citation>
    <scope>NUCLEOTIDE SEQUENCE [LARGE SCALE GENOMIC DNA]</scope>
    <source>
        <strain evidence="1 2">SU11</strain>
    </source>
</reference>
<dbReference type="Proteomes" id="UP000033651">
    <property type="component" value="Unassembled WGS sequence"/>
</dbReference>
<protein>
    <submittedName>
        <fullName evidence="1">Uncharacterized protein</fullName>
    </submittedName>
</protein>
<evidence type="ECO:0000313" key="2">
    <source>
        <dbReference type="Proteomes" id="UP000033651"/>
    </source>
</evidence>